<accession>A0A919S7T4</accession>
<reference evidence="1" key="1">
    <citation type="submission" date="2021-03" db="EMBL/GenBank/DDBJ databases">
        <title>Whole genome shotgun sequence of Actinoplanes auranticolor NBRC 12245.</title>
        <authorList>
            <person name="Komaki H."/>
            <person name="Tamura T."/>
        </authorList>
    </citation>
    <scope>NUCLEOTIDE SEQUENCE</scope>
    <source>
        <strain evidence="1">NBRC 12245</strain>
    </source>
</reference>
<keyword evidence="2" id="KW-1185">Reference proteome</keyword>
<protein>
    <submittedName>
        <fullName evidence="1">Uncharacterized protein</fullName>
    </submittedName>
</protein>
<proteinExistence type="predicted"/>
<dbReference type="AlphaFoldDB" id="A0A919S7T4"/>
<evidence type="ECO:0000313" key="2">
    <source>
        <dbReference type="Proteomes" id="UP000681340"/>
    </source>
</evidence>
<evidence type="ECO:0000313" key="1">
    <source>
        <dbReference type="EMBL" id="GIM66665.1"/>
    </source>
</evidence>
<dbReference type="EMBL" id="BOQL01000021">
    <property type="protein sequence ID" value="GIM66665.1"/>
    <property type="molecule type" value="Genomic_DNA"/>
</dbReference>
<dbReference type="Proteomes" id="UP000681340">
    <property type="component" value="Unassembled WGS sequence"/>
</dbReference>
<comment type="caution">
    <text evidence="1">The sequence shown here is derived from an EMBL/GenBank/DDBJ whole genome shotgun (WGS) entry which is preliminary data.</text>
</comment>
<name>A0A919S7T4_9ACTN</name>
<sequence>MRPRVSPPPRRPGPYLEIMATEATRGTRPSLPALLAILLALIAGLSAPPLTVDQAGPGTIASAGATWHSDAAAEHVAAAAEPLPAPVEVVHRDPLAACRTRVLRTQLVVAVRAARAPPAVSV</sequence>
<organism evidence="1 2">
    <name type="scientific">Actinoplanes auranticolor</name>
    <dbReference type="NCBI Taxonomy" id="47988"/>
    <lineage>
        <taxon>Bacteria</taxon>
        <taxon>Bacillati</taxon>
        <taxon>Actinomycetota</taxon>
        <taxon>Actinomycetes</taxon>
        <taxon>Micromonosporales</taxon>
        <taxon>Micromonosporaceae</taxon>
        <taxon>Actinoplanes</taxon>
    </lineage>
</organism>
<gene>
    <name evidence="1" type="ORF">Aau02nite_23900</name>
</gene>